<name>A0ACB1AQR4_MELEN</name>
<dbReference type="EMBL" id="CAVMJV010000103">
    <property type="protein sequence ID" value="CAK5098207.1"/>
    <property type="molecule type" value="Genomic_DNA"/>
</dbReference>
<protein>
    <submittedName>
        <fullName evidence="1">Uncharacterized protein</fullName>
    </submittedName>
</protein>
<evidence type="ECO:0000313" key="1">
    <source>
        <dbReference type="EMBL" id="CAK5098207.1"/>
    </source>
</evidence>
<comment type="caution">
    <text evidence="1">The sequence shown here is derived from an EMBL/GenBank/DDBJ whole genome shotgun (WGS) entry which is preliminary data.</text>
</comment>
<organism evidence="1 2">
    <name type="scientific">Meloidogyne enterolobii</name>
    <name type="common">Root-knot nematode worm</name>
    <name type="synonym">Meloidogyne mayaguensis</name>
    <dbReference type="NCBI Taxonomy" id="390850"/>
    <lineage>
        <taxon>Eukaryota</taxon>
        <taxon>Metazoa</taxon>
        <taxon>Ecdysozoa</taxon>
        <taxon>Nematoda</taxon>
        <taxon>Chromadorea</taxon>
        <taxon>Rhabditida</taxon>
        <taxon>Tylenchina</taxon>
        <taxon>Tylenchomorpha</taxon>
        <taxon>Tylenchoidea</taxon>
        <taxon>Meloidogynidae</taxon>
        <taxon>Meloidogyninae</taxon>
        <taxon>Meloidogyne</taxon>
    </lineage>
</organism>
<gene>
    <name evidence="1" type="ORF">MENTE1834_LOCUS41544</name>
</gene>
<dbReference type="Proteomes" id="UP001497535">
    <property type="component" value="Unassembled WGS sequence"/>
</dbReference>
<proteinExistence type="predicted"/>
<sequence>MFCFQILEDSFNVFKFRKVFNSTECLYVGKECFTECLYVLVRKMFLPSKCFFLFKL</sequence>
<evidence type="ECO:0000313" key="2">
    <source>
        <dbReference type="Proteomes" id="UP001497535"/>
    </source>
</evidence>
<reference evidence="1" key="1">
    <citation type="submission" date="2023-11" db="EMBL/GenBank/DDBJ databases">
        <authorList>
            <person name="Poullet M."/>
        </authorList>
    </citation>
    <scope>NUCLEOTIDE SEQUENCE</scope>
    <source>
        <strain evidence="1">E1834</strain>
    </source>
</reference>
<accession>A0ACB1AQR4</accession>
<keyword evidence="2" id="KW-1185">Reference proteome</keyword>